<dbReference type="Proteomes" id="UP000215931">
    <property type="component" value="Unassembled WGS sequence"/>
</dbReference>
<proteinExistence type="predicted"/>
<reference evidence="1 2" key="1">
    <citation type="submission" date="2017-08" db="EMBL/GenBank/DDBJ databases">
        <title>Mesorhizobium wenxinae sp. nov., a novel rhizobial species isolated from root nodules of chickpea (Cicer arietinum L.).</title>
        <authorList>
            <person name="Zhang J."/>
        </authorList>
    </citation>
    <scope>NUCLEOTIDE SEQUENCE [LARGE SCALE GENOMIC DNA]</scope>
    <source>
        <strain evidence="2">WYCCWR 10019</strain>
    </source>
</reference>
<organism evidence="1 2">
    <name type="scientific">Mesorhizobium wenxiniae</name>
    <dbReference type="NCBI Taxonomy" id="2014805"/>
    <lineage>
        <taxon>Bacteria</taxon>
        <taxon>Pseudomonadati</taxon>
        <taxon>Pseudomonadota</taxon>
        <taxon>Alphaproteobacteria</taxon>
        <taxon>Hyphomicrobiales</taxon>
        <taxon>Phyllobacteriaceae</taxon>
        <taxon>Mesorhizobium</taxon>
    </lineage>
</organism>
<accession>A0A271KLD6</accession>
<evidence type="ECO:0000313" key="2">
    <source>
        <dbReference type="Proteomes" id="UP000215931"/>
    </source>
</evidence>
<comment type="caution">
    <text evidence="1">The sequence shown here is derived from an EMBL/GenBank/DDBJ whole genome shotgun (WGS) entry which is preliminary data.</text>
</comment>
<dbReference type="OrthoDB" id="8082187at2"/>
<gene>
    <name evidence="1" type="ORF">CIT31_02695</name>
</gene>
<sequence length="102" mass="11403">MARGIGIGDLVAITATVRRRVTEDRLSVSIPSYNFPHSIIDHTKVKKGQQIELTGEITRIDEEGGRVTVDLGPLVTVDIDKVRLVGKYRPPKRKKPLRDMVD</sequence>
<name>A0A271KLD6_9HYPH</name>
<evidence type="ECO:0000313" key="1">
    <source>
        <dbReference type="EMBL" id="PAP96651.1"/>
    </source>
</evidence>
<keyword evidence="2" id="KW-1185">Reference proteome</keyword>
<dbReference type="EMBL" id="NPKH01000011">
    <property type="protein sequence ID" value="PAP96651.1"/>
    <property type="molecule type" value="Genomic_DNA"/>
</dbReference>
<dbReference type="AlphaFoldDB" id="A0A271KLD6"/>
<protein>
    <submittedName>
        <fullName evidence="1">Uncharacterized protein</fullName>
    </submittedName>
</protein>